<organism evidence="2 3">
    <name type="scientific">Gymnopus androsaceus JB14</name>
    <dbReference type="NCBI Taxonomy" id="1447944"/>
    <lineage>
        <taxon>Eukaryota</taxon>
        <taxon>Fungi</taxon>
        <taxon>Dikarya</taxon>
        <taxon>Basidiomycota</taxon>
        <taxon>Agaricomycotina</taxon>
        <taxon>Agaricomycetes</taxon>
        <taxon>Agaricomycetidae</taxon>
        <taxon>Agaricales</taxon>
        <taxon>Marasmiineae</taxon>
        <taxon>Omphalotaceae</taxon>
        <taxon>Gymnopus</taxon>
    </lineage>
</organism>
<accession>A0A6A4HSN2</accession>
<dbReference type="AlphaFoldDB" id="A0A6A4HSN2"/>
<evidence type="ECO:0000313" key="2">
    <source>
        <dbReference type="EMBL" id="KAE9400761.1"/>
    </source>
</evidence>
<dbReference type="SMART" id="SM00212">
    <property type="entry name" value="UBCc"/>
    <property type="match status" value="1"/>
</dbReference>
<dbReference type="Pfam" id="PF00179">
    <property type="entry name" value="UQ_con"/>
    <property type="match status" value="1"/>
</dbReference>
<reference evidence="2" key="1">
    <citation type="journal article" date="2019" name="Environ. Microbiol.">
        <title>Fungal ecological strategies reflected in gene transcription - a case study of two litter decomposers.</title>
        <authorList>
            <person name="Barbi F."/>
            <person name="Kohler A."/>
            <person name="Barry K."/>
            <person name="Baskaran P."/>
            <person name="Daum C."/>
            <person name="Fauchery L."/>
            <person name="Ihrmark K."/>
            <person name="Kuo A."/>
            <person name="LaButti K."/>
            <person name="Lipzen A."/>
            <person name="Morin E."/>
            <person name="Grigoriev I.V."/>
            <person name="Henrissat B."/>
            <person name="Lindahl B."/>
            <person name="Martin F."/>
        </authorList>
    </citation>
    <scope>NUCLEOTIDE SEQUENCE</scope>
    <source>
        <strain evidence="2">JB14</strain>
    </source>
</reference>
<dbReference type="Gene3D" id="3.10.110.10">
    <property type="entry name" value="Ubiquitin Conjugating Enzyme"/>
    <property type="match status" value="1"/>
</dbReference>
<dbReference type="InterPro" id="IPR000608">
    <property type="entry name" value="UBC"/>
</dbReference>
<dbReference type="PROSITE" id="PS50127">
    <property type="entry name" value="UBC_2"/>
    <property type="match status" value="1"/>
</dbReference>
<feature type="domain" description="UBC core" evidence="1">
    <location>
        <begin position="1"/>
        <end position="138"/>
    </location>
</feature>
<evidence type="ECO:0000313" key="3">
    <source>
        <dbReference type="Proteomes" id="UP000799118"/>
    </source>
</evidence>
<keyword evidence="3" id="KW-1185">Reference proteome</keyword>
<dbReference type="EMBL" id="ML769453">
    <property type="protein sequence ID" value="KAE9400761.1"/>
    <property type="molecule type" value="Genomic_DNA"/>
</dbReference>
<dbReference type="Proteomes" id="UP000799118">
    <property type="component" value="Unassembled WGS sequence"/>
</dbReference>
<proteinExistence type="predicted"/>
<evidence type="ECO:0000259" key="1">
    <source>
        <dbReference type="PROSITE" id="PS50127"/>
    </source>
</evidence>
<dbReference type="PANTHER" id="PTHR24068">
    <property type="entry name" value="UBIQUITIN-CONJUGATING ENZYME E2"/>
    <property type="match status" value="1"/>
</dbReference>
<protein>
    <submittedName>
        <fullName evidence="2">Ubiquitin-conjugating enzyme</fullName>
    </submittedName>
</protein>
<gene>
    <name evidence="2" type="ORF">BT96DRAFT_956750</name>
</gene>
<dbReference type="InterPro" id="IPR016135">
    <property type="entry name" value="UBQ-conjugating_enzyme/RWD"/>
</dbReference>
<dbReference type="SUPFAM" id="SSF54495">
    <property type="entry name" value="UBC-like"/>
    <property type="match status" value="1"/>
</dbReference>
<dbReference type="OrthoDB" id="9978460at2759"/>
<sequence length="138" mass="15443">MTALRDINNQPLENISTEAKEDNLFEWNCAITAESDSPYKGGTFKFTLTLPPNFPFKAPSVSFKTKIYHPGINEEGAICVPVLRDDWKPSMTLATVLSIIQEKLNNPSPDDPFEPDIAALLKNDKAKFLATAKEWTKK</sequence>
<name>A0A6A4HSN2_9AGAR</name>